<evidence type="ECO:0000259" key="1">
    <source>
        <dbReference type="Pfam" id="PF14258"/>
    </source>
</evidence>
<name>A0A3E1NKY4_9BACT</name>
<dbReference type="Proteomes" id="UP000261284">
    <property type="component" value="Unassembled WGS sequence"/>
</dbReference>
<dbReference type="Pfam" id="PF14258">
    <property type="entry name" value="DUF4350"/>
    <property type="match status" value="1"/>
</dbReference>
<feature type="domain" description="DUF4350" evidence="1">
    <location>
        <begin position="324"/>
        <end position="500"/>
    </location>
</feature>
<dbReference type="SUPFAM" id="SSF52317">
    <property type="entry name" value="Class I glutamine amidotransferase-like"/>
    <property type="match status" value="1"/>
</dbReference>
<reference evidence="2 3" key="1">
    <citation type="submission" date="2018-08" db="EMBL/GenBank/DDBJ databases">
        <title>Chitinophagaceae sp. K23C18032701, a novel bacterium isolated from forest soil.</title>
        <authorList>
            <person name="Wang C."/>
        </authorList>
    </citation>
    <scope>NUCLEOTIDE SEQUENCE [LARGE SCALE GENOMIC DNA]</scope>
    <source>
        <strain evidence="2 3">K23C18032701</strain>
    </source>
</reference>
<organism evidence="2 3">
    <name type="scientific">Deminuibacter soli</name>
    <dbReference type="NCBI Taxonomy" id="2291815"/>
    <lineage>
        <taxon>Bacteria</taxon>
        <taxon>Pseudomonadati</taxon>
        <taxon>Bacteroidota</taxon>
        <taxon>Chitinophagia</taxon>
        <taxon>Chitinophagales</taxon>
        <taxon>Chitinophagaceae</taxon>
        <taxon>Deminuibacter</taxon>
    </lineage>
</organism>
<accession>A0A3E1NKY4</accession>
<dbReference type="Gene3D" id="1.50.10.10">
    <property type="match status" value="2"/>
</dbReference>
<dbReference type="SUPFAM" id="SSF48208">
    <property type="entry name" value="Six-hairpin glycosidases"/>
    <property type="match status" value="1"/>
</dbReference>
<evidence type="ECO:0000313" key="3">
    <source>
        <dbReference type="Proteomes" id="UP000261284"/>
    </source>
</evidence>
<dbReference type="InterPro" id="IPR029062">
    <property type="entry name" value="Class_I_gatase-like"/>
</dbReference>
<comment type="caution">
    <text evidence="2">The sequence shown here is derived from an EMBL/GenBank/DDBJ whole genome shotgun (WGS) entry which is preliminary data.</text>
</comment>
<gene>
    <name evidence="2" type="ORF">DXN05_07295</name>
</gene>
<dbReference type="GO" id="GO:0005975">
    <property type="term" value="P:carbohydrate metabolic process"/>
    <property type="evidence" value="ECO:0007669"/>
    <property type="project" value="InterPro"/>
</dbReference>
<dbReference type="InterPro" id="IPR012341">
    <property type="entry name" value="6hp_glycosidase-like_sf"/>
</dbReference>
<dbReference type="EMBL" id="QTJU01000002">
    <property type="protein sequence ID" value="RFM28593.1"/>
    <property type="molecule type" value="Genomic_DNA"/>
</dbReference>
<proteinExistence type="predicted"/>
<keyword evidence="3" id="KW-1185">Reference proteome</keyword>
<sequence>MGQAVQQNCIAFARITGYCMKKQLIPALLVWLLPVAGYAQQTALAQPAAEKILALPATPVADKDACDLILQGMEAWWYATGDGRYYQYIEKTVDAFVNGNTTAGLPGRAALTLYNVTGKIKYYNAARARRMQTGNAWQQQAFVAAYSNPFHQDTAFDGIGRSLLQNSKTVTRLRNTSDAARYGAVLIDVLEQFPGQNAQRAALLQLLKQTAALWSATRFTAGSCALQVYMLAKGVRLGLLPQSYLVTAQQYGAAIAGQTPGGDDNTKAFALGAYLLAGTELELAAVPKTGSNKTILLDSYFNNEHRNDTTGANTSFHYKWEEMDNNGFYAWGNIFRATGAQTHTLYISPDAATLQQADVYIIVDPDTKAESPMPNYMTPEAAQHIYDWVNKGGVLVMMMNDSANTEFDHFNILSEKFGIHFNKDVRNKVAGRQYETGQMDIPQGDSIFTTARRIYMKEICTQTLQPPAKAHFTRQGDVLVSVAKVGKGTVFAVDDPWLYNEYTDGRNAAADADNFKAAQDLARWLLQQVPASK</sequence>
<protein>
    <recommendedName>
        <fullName evidence="1">DUF4350 domain-containing protein</fullName>
    </recommendedName>
</protein>
<dbReference type="InterPro" id="IPR008928">
    <property type="entry name" value="6-hairpin_glycosidase_sf"/>
</dbReference>
<dbReference type="InterPro" id="IPR025646">
    <property type="entry name" value="DUF4350"/>
</dbReference>
<dbReference type="AlphaFoldDB" id="A0A3E1NKY4"/>
<dbReference type="Gene3D" id="3.40.50.880">
    <property type="match status" value="1"/>
</dbReference>
<evidence type="ECO:0000313" key="2">
    <source>
        <dbReference type="EMBL" id="RFM28593.1"/>
    </source>
</evidence>